<dbReference type="EMBL" id="MN739344">
    <property type="protein sequence ID" value="QHS99531.1"/>
    <property type="molecule type" value="Genomic_DNA"/>
</dbReference>
<keyword evidence="1" id="KW-0472">Membrane</keyword>
<proteinExistence type="predicted"/>
<feature type="transmembrane region" description="Helical" evidence="1">
    <location>
        <begin position="20"/>
        <end position="41"/>
    </location>
</feature>
<keyword evidence="1" id="KW-0812">Transmembrane</keyword>
<feature type="transmembrane region" description="Helical" evidence="1">
    <location>
        <begin position="61"/>
        <end position="83"/>
    </location>
</feature>
<evidence type="ECO:0000256" key="1">
    <source>
        <dbReference type="SAM" id="Phobius"/>
    </source>
</evidence>
<protein>
    <submittedName>
        <fullName evidence="2">Uncharacterized protein</fullName>
    </submittedName>
</protein>
<keyword evidence="1" id="KW-1133">Transmembrane helix</keyword>
<sequence length="94" mass="10591">MKSVNKNIFMGFLAGTGGFLTAYILLGLFTALFFGIGYYIINKYNKKGTKLLREIQPMQYLGLVLCIIGVLPYIQYFFMGFLGEAGATLFDEMF</sequence>
<dbReference type="AlphaFoldDB" id="A0A6C0C600"/>
<accession>A0A6C0C600</accession>
<organism evidence="2">
    <name type="scientific">viral metagenome</name>
    <dbReference type="NCBI Taxonomy" id="1070528"/>
    <lineage>
        <taxon>unclassified sequences</taxon>
        <taxon>metagenomes</taxon>
        <taxon>organismal metagenomes</taxon>
    </lineage>
</organism>
<evidence type="ECO:0000313" key="2">
    <source>
        <dbReference type="EMBL" id="QHS99531.1"/>
    </source>
</evidence>
<name>A0A6C0C600_9ZZZZ</name>
<reference evidence="2" key="1">
    <citation type="journal article" date="2020" name="Nature">
        <title>Giant virus diversity and host interactions through global metagenomics.</title>
        <authorList>
            <person name="Schulz F."/>
            <person name="Roux S."/>
            <person name="Paez-Espino D."/>
            <person name="Jungbluth S."/>
            <person name="Walsh D.A."/>
            <person name="Denef V.J."/>
            <person name="McMahon K.D."/>
            <person name="Konstantinidis K.T."/>
            <person name="Eloe-Fadrosh E.A."/>
            <person name="Kyrpides N.C."/>
            <person name="Woyke T."/>
        </authorList>
    </citation>
    <scope>NUCLEOTIDE SEQUENCE</scope>
    <source>
        <strain evidence="2">GVMAG-M-3300020187-37</strain>
    </source>
</reference>